<dbReference type="GO" id="GO:0016791">
    <property type="term" value="F:phosphatase activity"/>
    <property type="evidence" value="ECO:0007669"/>
    <property type="project" value="TreeGrafter"/>
</dbReference>
<comment type="caution">
    <text evidence="2">The sequence shown here is derived from an EMBL/GenBank/DDBJ whole genome shotgun (WGS) entry which is preliminary data.</text>
</comment>
<feature type="domain" description="Calcineurin-like phosphoesterase" evidence="1">
    <location>
        <begin position="4"/>
        <end position="149"/>
    </location>
</feature>
<dbReference type="SUPFAM" id="SSF56300">
    <property type="entry name" value="Metallo-dependent phosphatases"/>
    <property type="match status" value="1"/>
</dbReference>
<name>A0A2T4KGY0_9STAP</name>
<dbReference type="Gene3D" id="3.60.21.10">
    <property type="match status" value="1"/>
</dbReference>
<dbReference type="Proteomes" id="UP000242547">
    <property type="component" value="Unassembled WGS sequence"/>
</dbReference>
<dbReference type="PANTHER" id="PTHR42850">
    <property type="entry name" value="METALLOPHOSPHOESTERASE"/>
    <property type="match status" value="1"/>
</dbReference>
<protein>
    <submittedName>
        <fullName evidence="2">Serine/threonine protein phosphatase</fullName>
    </submittedName>
</protein>
<sequence>MKERLLVVSDIHGHRKALITLLKKAKYNARKDQLVLVGDYVNNGPDSFGTLKLVKRLKRKGALALAGNHEMRWLASKDKKIKRWHTFLRELSTVEVIGDYIFAHAGIDTSKPLNKQIKEYTTGHYNHELNTHVPKNKLLIHGHVPNYRLGLKNDELYMKKNILDIDTGAGHDKYLSLIDLTNHYQYSVRVTDIKKVNCKRLKL</sequence>
<dbReference type="InterPro" id="IPR029052">
    <property type="entry name" value="Metallo-depent_PP-like"/>
</dbReference>
<organism evidence="2 3">
    <name type="scientific">Staphylococcus devriesei</name>
    <dbReference type="NCBI Taxonomy" id="586733"/>
    <lineage>
        <taxon>Bacteria</taxon>
        <taxon>Bacillati</taxon>
        <taxon>Bacillota</taxon>
        <taxon>Bacilli</taxon>
        <taxon>Bacillales</taxon>
        <taxon>Staphylococcaceae</taxon>
        <taxon>Staphylococcus</taxon>
    </lineage>
</organism>
<dbReference type="AlphaFoldDB" id="A0A2T4KGY0"/>
<gene>
    <name evidence="2" type="ORF">BUY44_07480</name>
</gene>
<dbReference type="PANTHER" id="PTHR42850:SF4">
    <property type="entry name" value="ZINC-DEPENDENT ENDOPOLYPHOSPHATASE"/>
    <property type="match status" value="1"/>
</dbReference>
<dbReference type="InterPro" id="IPR004843">
    <property type="entry name" value="Calcineurin-like_PHP"/>
</dbReference>
<dbReference type="InterPro" id="IPR050126">
    <property type="entry name" value="Ap4A_hydrolase"/>
</dbReference>
<evidence type="ECO:0000259" key="1">
    <source>
        <dbReference type="Pfam" id="PF00149"/>
    </source>
</evidence>
<evidence type="ECO:0000313" key="2">
    <source>
        <dbReference type="EMBL" id="PTE72942.1"/>
    </source>
</evidence>
<proteinExistence type="predicted"/>
<dbReference type="RefSeq" id="WP_107506132.1">
    <property type="nucleotide sequence ID" value="NZ_CP130489.1"/>
</dbReference>
<reference evidence="2 3" key="1">
    <citation type="journal article" date="2016" name="Front. Microbiol.">
        <title>Comprehensive Phylogenetic Analysis of Bovine Non-aureus Staphylococci Species Based on Whole-Genome Sequencing.</title>
        <authorList>
            <person name="Naushad S."/>
            <person name="Barkema H.W."/>
            <person name="Luby C."/>
            <person name="Condas L.A."/>
            <person name="Nobrega D.B."/>
            <person name="Carson D.A."/>
            <person name="De Buck J."/>
        </authorList>
    </citation>
    <scope>NUCLEOTIDE SEQUENCE [LARGE SCALE GENOMIC DNA]</scope>
    <source>
        <strain evidence="2 3">SNUC 761</strain>
    </source>
</reference>
<dbReference type="Pfam" id="PF00149">
    <property type="entry name" value="Metallophos"/>
    <property type="match status" value="1"/>
</dbReference>
<dbReference type="EMBL" id="PYZL01000046">
    <property type="protein sequence ID" value="PTE72942.1"/>
    <property type="molecule type" value="Genomic_DNA"/>
</dbReference>
<dbReference type="GO" id="GO:0005737">
    <property type="term" value="C:cytoplasm"/>
    <property type="evidence" value="ECO:0007669"/>
    <property type="project" value="TreeGrafter"/>
</dbReference>
<evidence type="ECO:0000313" key="3">
    <source>
        <dbReference type="Proteomes" id="UP000242547"/>
    </source>
</evidence>
<accession>A0A2T4KGY0</accession>